<feature type="chain" id="PRO_5024397909" description="PNPLA domain-containing protein" evidence="3">
    <location>
        <begin position="21"/>
        <end position="1143"/>
    </location>
</feature>
<feature type="transmembrane region" description="Helical" evidence="2">
    <location>
        <begin position="699"/>
        <end position="715"/>
    </location>
</feature>
<keyword evidence="2" id="KW-1133">Transmembrane helix</keyword>
<sequence length="1143" mass="121514">MRAAIAAAYVAVAASLLAVAAPTQGLDPLPLQLAGRQGEVVRLLGADEPDADPAEVQALIADSIDALHDDDRRFVPLFVVVLGAGLGGLLWARRQASRPPEVPARRSTVWHSWTIAGGCALGATFVAAALDLVENALLRSGLSDLATRLDEGGIDALAGPASGADFPLASFAAGTKLGLLLLAVVVLVGMGAVWVASGFHRPARHATYEPRDDHQAAWAPEPGRIGVSCSGGGVRSASFCLGALQVLDHHGVLERARYVTAVSGGGYMAASWAIANGERADDDAARRTGPRVYAPLSPEERWVRLHSSHLIGSALVFLAGALRLIAGILFGWLLIWLLMFAVARPIGWLISSDAAHPELRARTPVLETATQPALADVEVTLVENNATADPPFSVYAVTPSYSCAVMRVWPAVDDATTRLAPAWATTTGPGVVRVERGEASIVDQPTVRVAAWDDRPSGDDAPPCSVEDVAADPYAPTSDNADGPAVVVGDAPRFELDSRAFRTVPRTGEVGEVAAAIEQSLVEEQTPTVTHRSGMTGRTSIDVVLGQWLTGLVLLGAGLAVYLGRVLWRPFHRGVRRTMEQAAAMLALLGGGWLLVFVVLPWAVQEVPDLLNRLLTIGGGGGASQDGATGLDAVLAALGITGLLATAVKSFTSLAIKEGKAHIDTVSRLVVGIVVPLLAVLVFLDLLEFATANGPSGRMLGFGLGLGLADLPLWLSTDVARWLWVLAALVGLGTVDAHSWSLFPFYKRRLSEAYAIRRVSPTQATDVRYEDGPVLIRDIEAEAEHAPQDAALRTTSHAQLVAPRAPQVDGESVAASQLVMCCAANVADRSVAPPGRRSVSFTVSAEVVGSPELGWMDTREYFARLDDRRLSDVTLPSLMAISGAAVSPGMGKMSRGPIDSLLALLNVRLGVWLPHPAEVERLAAGERWRGRPWWWWYLREVAGAFPKDGPYLYVSDGGHWENLGVVELFRRGCTEIWCISAAGDGPESFSTIGEALALVREEMAIDVKVDLSPMRRPAEAPKVVRRPLRRRPKVATADPVPDAVWATKPCVTGTFTYPDGTPGRIVILEANLTDEIPWDVQTWAESTPVFPDHRPAVQPPPVRELPGARPVPDGGRPRRDGRGRAPRRRGGGCHDPRSVGSAP</sequence>
<feature type="transmembrane region" description="Helical" evidence="2">
    <location>
        <begin position="74"/>
        <end position="92"/>
    </location>
</feature>
<feature type="transmembrane region" description="Helical" evidence="2">
    <location>
        <begin position="545"/>
        <end position="563"/>
    </location>
</feature>
<reference evidence="4 5" key="1">
    <citation type="submission" date="2019-11" db="EMBL/GenBank/DDBJ databases">
        <authorList>
            <person name="He Y."/>
        </authorList>
    </citation>
    <scope>NUCLEOTIDE SEQUENCE [LARGE SCALE GENOMIC DNA]</scope>
    <source>
        <strain evidence="4 5">SCSIO 58843</strain>
    </source>
</reference>
<dbReference type="GO" id="GO:0005829">
    <property type="term" value="C:cytosol"/>
    <property type="evidence" value="ECO:0007669"/>
    <property type="project" value="TreeGrafter"/>
</dbReference>
<dbReference type="SUPFAM" id="SSF52151">
    <property type="entry name" value="FabD/lysophospholipase-like"/>
    <property type="match status" value="1"/>
</dbReference>
<evidence type="ECO:0008006" key="6">
    <source>
        <dbReference type="Google" id="ProtNLM"/>
    </source>
</evidence>
<name>A0A5Q2RG01_9ACTN</name>
<dbReference type="InterPro" id="IPR016035">
    <property type="entry name" value="Acyl_Trfase/lysoPLipase"/>
</dbReference>
<keyword evidence="3" id="KW-0732">Signal</keyword>
<accession>A0A5Q2RG01</accession>
<keyword evidence="5" id="KW-1185">Reference proteome</keyword>
<dbReference type="GO" id="GO:0046475">
    <property type="term" value="P:glycerophospholipid catabolic process"/>
    <property type="evidence" value="ECO:0007669"/>
    <property type="project" value="TreeGrafter"/>
</dbReference>
<keyword evidence="2" id="KW-0472">Membrane</keyword>
<keyword evidence="2" id="KW-0812">Transmembrane</keyword>
<dbReference type="PANTHER" id="PTHR10728:SF40">
    <property type="entry name" value="PATATIN FAMILY PROTEIN"/>
    <property type="match status" value="1"/>
</dbReference>
<feature type="signal peptide" evidence="3">
    <location>
        <begin position="1"/>
        <end position="20"/>
    </location>
</feature>
<dbReference type="Gene3D" id="3.40.1090.10">
    <property type="entry name" value="Cytosolic phospholipase A2 catalytic domain"/>
    <property type="match status" value="1"/>
</dbReference>
<feature type="transmembrane region" description="Helical" evidence="2">
    <location>
        <begin position="668"/>
        <end position="687"/>
    </location>
</feature>
<organism evidence="4 5">
    <name type="scientific">Actinomarinicola tropica</name>
    <dbReference type="NCBI Taxonomy" id="2789776"/>
    <lineage>
        <taxon>Bacteria</taxon>
        <taxon>Bacillati</taxon>
        <taxon>Actinomycetota</taxon>
        <taxon>Acidimicrobiia</taxon>
        <taxon>Acidimicrobiales</taxon>
        <taxon>Iamiaceae</taxon>
        <taxon>Actinomarinicola</taxon>
    </lineage>
</organism>
<dbReference type="KEGG" id="atq:GH723_05325"/>
<dbReference type="AlphaFoldDB" id="A0A5Q2RG01"/>
<dbReference type="PANTHER" id="PTHR10728">
    <property type="entry name" value="CYTOSOLIC PHOSPHOLIPASE A2"/>
    <property type="match status" value="1"/>
</dbReference>
<dbReference type="RefSeq" id="WP_153758680.1">
    <property type="nucleotide sequence ID" value="NZ_CP045851.1"/>
</dbReference>
<feature type="transmembrane region" description="Helical" evidence="2">
    <location>
        <begin position="177"/>
        <end position="196"/>
    </location>
</feature>
<protein>
    <recommendedName>
        <fullName evidence="6">PNPLA domain-containing protein</fullName>
    </recommendedName>
</protein>
<evidence type="ECO:0000256" key="2">
    <source>
        <dbReference type="SAM" id="Phobius"/>
    </source>
</evidence>
<evidence type="ECO:0000313" key="4">
    <source>
        <dbReference type="EMBL" id="QGG94574.1"/>
    </source>
</evidence>
<feature type="transmembrane region" description="Helical" evidence="2">
    <location>
        <begin position="113"/>
        <end position="133"/>
    </location>
</feature>
<feature type="transmembrane region" description="Helical" evidence="2">
    <location>
        <begin position="583"/>
        <end position="604"/>
    </location>
</feature>
<evidence type="ECO:0000256" key="3">
    <source>
        <dbReference type="SAM" id="SignalP"/>
    </source>
</evidence>
<feature type="region of interest" description="Disordered" evidence="1">
    <location>
        <begin position="1089"/>
        <end position="1143"/>
    </location>
</feature>
<gene>
    <name evidence="4" type="ORF">GH723_05325</name>
</gene>
<dbReference type="EMBL" id="CP045851">
    <property type="protein sequence ID" value="QGG94574.1"/>
    <property type="molecule type" value="Genomic_DNA"/>
</dbReference>
<feature type="transmembrane region" description="Helical" evidence="2">
    <location>
        <begin position="722"/>
        <end position="743"/>
    </location>
</feature>
<dbReference type="GO" id="GO:0004623">
    <property type="term" value="F:phospholipase A2 activity"/>
    <property type="evidence" value="ECO:0007669"/>
    <property type="project" value="TreeGrafter"/>
</dbReference>
<proteinExistence type="predicted"/>
<feature type="transmembrane region" description="Helical" evidence="2">
    <location>
        <begin position="310"/>
        <end position="343"/>
    </location>
</feature>
<dbReference type="Proteomes" id="UP000334019">
    <property type="component" value="Chromosome"/>
</dbReference>
<feature type="transmembrane region" description="Helical" evidence="2">
    <location>
        <begin position="633"/>
        <end position="656"/>
    </location>
</feature>
<evidence type="ECO:0000256" key="1">
    <source>
        <dbReference type="SAM" id="MobiDB-lite"/>
    </source>
</evidence>
<evidence type="ECO:0000313" key="5">
    <source>
        <dbReference type="Proteomes" id="UP000334019"/>
    </source>
</evidence>